<dbReference type="InterPro" id="IPR017143">
    <property type="entry name" value="UCP037225"/>
</dbReference>
<sequence>MTLITTEKVICPYCSEAIELVVDCSMPSQEYIEDCDVCCQPILVNIETTEDGLPEIELHRENE</sequence>
<accession>A0A1Y0I3U1</accession>
<evidence type="ECO:0000313" key="1">
    <source>
        <dbReference type="EMBL" id="ARU55142.1"/>
    </source>
</evidence>
<evidence type="ECO:0000313" key="2">
    <source>
        <dbReference type="Proteomes" id="UP000196027"/>
    </source>
</evidence>
<dbReference type="AlphaFoldDB" id="A0A1Y0I3U1"/>
<keyword evidence="2" id="KW-1185">Reference proteome</keyword>
<proteinExistence type="predicted"/>
<evidence type="ECO:0008006" key="3">
    <source>
        <dbReference type="Google" id="ProtNLM"/>
    </source>
</evidence>
<dbReference type="EMBL" id="CP021425">
    <property type="protein sequence ID" value="ARU55142.1"/>
    <property type="molecule type" value="Genomic_DNA"/>
</dbReference>
<dbReference type="PIRSF" id="PIRSF037225">
    <property type="entry name" value="UCP037225"/>
    <property type="match status" value="1"/>
</dbReference>
<reference evidence="1 2" key="1">
    <citation type="submission" date="2017-05" db="EMBL/GenBank/DDBJ databases">
        <title>Genomic insights into alkan degradation activity of Oleiphilus messinensis.</title>
        <authorList>
            <person name="Kozyavkin S.A."/>
            <person name="Slesarev A.I."/>
            <person name="Golyshin P.N."/>
            <person name="Korzhenkov A."/>
            <person name="Golyshina O.N."/>
            <person name="Toshchakov S.V."/>
        </authorList>
    </citation>
    <scope>NUCLEOTIDE SEQUENCE [LARGE SCALE GENOMIC DNA]</scope>
    <source>
        <strain evidence="1 2">ME102</strain>
    </source>
</reference>
<dbReference type="Proteomes" id="UP000196027">
    <property type="component" value="Chromosome"/>
</dbReference>
<dbReference type="RefSeq" id="WP_198343224.1">
    <property type="nucleotide sequence ID" value="NZ_CP021425.1"/>
</dbReference>
<dbReference type="Pfam" id="PF14255">
    <property type="entry name" value="Zn_ribbon_21"/>
    <property type="match status" value="1"/>
</dbReference>
<name>A0A1Y0I3U1_9GAMM</name>
<organism evidence="1 2">
    <name type="scientific">Oleiphilus messinensis</name>
    <dbReference type="NCBI Taxonomy" id="141451"/>
    <lineage>
        <taxon>Bacteria</taxon>
        <taxon>Pseudomonadati</taxon>
        <taxon>Pseudomonadota</taxon>
        <taxon>Gammaproteobacteria</taxon>
        <taxon>Oceanospirillales</taxon>
        <taxon>Oleiphilaceae</taxon>
        <taxon>Oleiphilus</taxon>
    </lineage>
</organism>
<dbReference type="KEGG" id="ome:OLMES_1056"/>
<protein>
    <recommendedName>
        <fullName evidence="3">Cysteine-rich CPXCG</fullName>
    </recommendedName>
</protein>
<gene>
    <name evidence="1" type="ORF">OLMES_1056</name>
</gene>
<dbReference type="InterPro" id="IPR025990">
    <property type="entry name" value="zinc_ribbon_bacterial"/>
</dbReference>